<dbReference type="EMBL" id="JACHIV010000001">
    <property type="protein sequence ID" value="MBB5068946.1"/>
    <property type="molecule type" value="Genomic_DNA"/>
</dbReference>
<evidence type="ECO:0000256" key="3">
    <source>
        <dbReference type="ARBA" id="ARBA00022692"/>
    </source>
</evidence>
<dbReference type="CDD" id="cd17337">
    <property type="entry name" value="MFS_CsbX"/>
    <property type="match status" value="1"/>
</dbReference>
<comment type="caution">
    <text evidence="8">The sequence shown here is derived from an EMBL/GenBank/DDBJ whole genome shotgun (WGS) entry which is preliminary data.</text>
</comment>
<dbReference type="InterPro" id="IPR011701">
    <property type="entry name" value="MFS"/>
</dbReference>
<feature type="transmembrane region" description="Helical" evidence="6">
    <location>
        <begin position="246"/>
        <end position="268"/>
    </location>
</feature>
<comment type="subcellular location">
    <subcellularLocation>
        <location evidence="1">Cell membrane</location>
        <topology evidence="1">Multi-pass membrane protein</topology>
    </subcellularLocation>
</comment>
<evidence type="ECO:0000313" key="9">
    <source>
        <dbReference type="Proteomes" id="UP000580474"/>
    </source>
</evidence>
<feature type="transmembrane region" description="Helical" evidence="6">
    <location>
        <begin position="160"/>
        <end position="181"/>
    </location>
</feature>
<protein>
    <submittedName>
        <fullName evidence="8">Polyol permease family</fullName>
    </submittedName>
</protein>
<keyword evidence="3 6" id="KW-0812">Transmembrane</keyword>
<feature type="transmembrane region" description="Helical" evidence="6">
    <location>
        <begin position="187"/>
        <end position="209"/>
    </location>
</feature>
<dbReference type="Pfam" id="PF07690">
    <property type="entry name" value="MFS_1"/>
    <property type="match status" value="1"/>
</dbReference>
<evidence type="ECO:0000256" key="6">
    <source>
        <dbReference type="SAM" id="Phobius"/>
    </source>
</evidence>
<accession>A0A840N9S5</accession>
<reference evidence="8 9" key="1">
    <citation type="submission" date="2020-08" db="EMBL/GenBank/DDBJ databases">
        <title>Sequencing the genomes of 1000 actinobacteria strains.</title>
        <authorList>
            <person name="Klenk H.-P."/>
        </authorList>
    </citation>
    <scope>NUCLEOTIDE SEQUENCE [LARGE SCALE GENOMIC DNA]</scope>
    <source>
        <strain evidence="8 9">DSM 45582</strain>
    </source>
</reference>
<feature type="transmembrane region" description="Helical" evidence="6">
    <location>
        <begin position="309"/>
        <end position="328"/>
    </location>
</feature>
<feature type="domain" description="Major facilitator superfamily (MFS) profile" evidence="7">
    <location>
        <begin position="29"/>
        <end position="424"/>
    </location>
</feature>
<feature type="transmembrane region" description="Helical" evidence="6">
    <location>
        <begin position="29"/>
        <end position="46"/>
    </location>
</feature>
<dbReference type="GO" id="GO:0005886">
    <property type="term" value="C:plasma membrane"/>
    <property type="evidence" value="ECO:0007669"/>
    <property type="project" value="UniProtKB-SubCell"/>
</dbReference>
<dbReference type="Gene3D" id="1.20.1250.20">
    <property type="entry name" value="MFS general substrate transporter like domains"/>
    <property type="match status" value="2"/>
</dbReference>
<sequence length="442" mass="46976">MVSTDHEPPASASSGGGTTFFDRIGIPRTLLWGYVGMLLFMIGDGVETSYLSTYFKVDLGFSESSVGIVFTVYGLAAAVGAFLAGGLSDKWGPRKVMMVGAALWAVCHVLMLTIGIPTSNYVLILLTYGVRGLGYPLFAYGFLVWIMVGAPEKQISKALGWYWFAFTMGYPVLGSALVSGLKPALGFYPTLWVSLALIAAGSIIVFTMLKERSGFTPLATDGSSMVQTLVGCFTIMFSRPRVGLGALTRLINTTSQFGVWVFTPLYLIEQVGFNSEEWSTLLMIMMGSNLAGVVAFGALGDRWSRHKTIVWFGGVLGAVACLGLYYVPNAVGHSYIPVAITVAIFGVGLAGYVPLPPLMTQHAPGRKGQVMSTYTLGAGASQAVGPAIGTAFIGIIGIQGVMWIYAVLHLVSAALAMIIREPSAEAQREAAELPEDNTVVAH</sequence>
<feature type="transmembrane region" description="Helical" evidence="6">
    <location>
        <begin position="334"/>
        <end position="353"/>
    </location>
</feature>
<evidence type="ECO:0000259" key="7">
    <source>
        <dbReference type="PROSITE" id="PS50850"/>
    </source>
</evidence>
<dbReference type="InterPro" id="IPR036259">
    <property type="entry name" value="MFS_trans_sf"/>
</dbReference>
<dbReference type="RefSeq" id="WP_221315768.1">
    <property type="nucleotide sequence ID" value="NZ_JACHIV010000001.1"/>
</dbReference>
<dbReference type="InterPro" id="IPR004748">
    <property type="entry name" value="Polyol_permease-like"/>
</dbReference>
<feature type="transmembrane region" description="Helical" evidence="6">
    <location>
        <begin position="280"/>
        <end position="300"/>
    </location>
</feature>
<organism evidence="8 9">
    <name type="scientific">Saccharopolyspora gloriosae</name>
    <dbReference type="NCBI Taxonomy" id="455344"/>
    <lineage>
        <taxon>Bacteria</taxon>
        <taxon>Bacillati</taxon>
        <taxon>Actinomycetota</taxon>
        <taxon>Actinomycetes</taxon>
        <taxon>Pseudonocardiales</taxon>
        <taxon>Pseudonocardiaceae</taxon>
        <taxon>Saccharopolyspora</taxon>
    </lineage>
</organism>
<evidence type="ECO:0000313" key="8">
    <source>
        <dbReference type="EMBL" id="MBB5068946.1"/>
    </source>
</evidence>
<evidence type="ECO:0000256" key="5">
    <source>
        <dbReference type="ARBA" id="ARBA00023136"/>
    </source>
</evidence>
<keyword evidence="4 6" id="KW-1133">Transmembrane helix</keyword>
<evidence type="ECO:0000256" key="4">
    <source>
        <dbReference type="ARBA" id="ARBA00022989"/>
    </source>
</evidence>
<dbReference type="AlphaFoldDB" id="A0A840N9S5"/>
<gene>
    <name evidence="8" type="ORF">BJ969_002034</name>
</gene>
<dbReference type="SUPFAM" id="SSF103473">
    <property type="entry name" value="MFS general substrate transporter"/>
    <property type="match status" value="1"/>
</dbReference>
<keyword evidence="9" id="KW-1185">Reference proteome</keyword>
<name>A0A840N9S5_9PSEU</name>
<dbReference type="Proteomes" id="UP000580474">
    <property type="component" value="Unassembled WGS sequence"/>
</dbReference>
<dbReference type="GO" id="GO:0022857">
    <property type="term" value="F:transmembrane transporter activity"/>
    <property type="evidence" value="ECO:0007669"/>
    <property type="project" value="InterPro"/>
</dbReference>
<feature type="transmembrane region" description="Helical" evidence="6">
    <location>
        <begin position="66"/>
        <end position="84"/>
    </location>
</feature>
<evidence type="ECO:0000256" key="2">
    <source>
        <dbReference type="ARBA" id="ARBA00022475"/>
    </source>
</evidence>
<dbReference type="PROSITE" id="PS50850">
    <property type="entry name" value="MFS"/>
    <property type="match status" value="1"/>
</dbReference>
<dbReference type="PANTHER" id="PTHR43124">
    <property type="entry name" value="PURINE EFFLUX PUMP PBUE"/>
    <property type="match status" value="1"/>
</dbReference>
<feature type="transmembrane region" description="Helical" evidence="6">
    <location>
        <begin position="122"/>
        <end position="148"/>
    </location>
</feature>
<dbReference type="InterPro" id="IPR050189">
    <property type="entry name" value="MFS_Efflux_Transporters"/>
</dbReference>
<feature type="transmembrane region" description="Helical" evidence="6">
    <location>
        <begin position="374"/>
        <end position="396"/>
    </location>
</feature>
<keyword evidence="2" id="KW-1003">Cell membrane</keyword>
<dbReference type="NCBIfam" id="TIGR00897">
    <property type="entry name" value="2A0118"/>
    <property type="match status" value="1"/>
</dbReference>
<feature type="transmembrane region" description="Helical" evidence="6">
    <location>
        <begin position="96"/>
        <end position="116"/>
    </location>
</feature>
<dbReference type="InterPro" id="IPR020846">
    <property type="entry name" value="MFS_dom"/>
</dbReference>
<proteinExistence type="predicted"/>
<feature type="transmembrane region" description="Helical" evidence="6">
    <location>
        <begin position="402"/>
        <end position="419"/>
    </location>
</feature>
<evidence type="ECO:0000256" key="1">
    <source>
        <dbReference type="ARBA" id="ARBA00004651"/>
    </source>
</evidence>
<keyword evidence="5 6" id="KW-0472">Membrane</keyword>
<dbReference type="PANTHER" id="PTHR43124:SF3">
    <property type="entry name" value="CHLORAMPHENICOL EFFLUX PUMP RV0191"/>
    <property type="match status" value="1"/>
</dbReference>